<gene>
    <name evidence="13" type="ORF">SAMN05421780_102382</name>
</gene>
<evidence type="ECO:0000256" key="12">
    <source>
        <dbReference type="SAM" id="Phobius"/>
    </source>
</evidence>
<keyword evidence="3" id="KW-0813">Transport</keyword>
<dbReference type="InterPro" id="IPR051163">
    <property type="entry name" value="Sodium:Solute_Symporter_SSF"/>
</dbReference>
<accession>A0A1I1FYD0</accession>
<keyword evidence="10" id="KW-0739">Sodium transport</keyword>
<evidence type="ECO:0000256" key="3">
    <source>
        <dbReference type="ARBA" id="ARBA00022448"/>
    </source>
</evidence>
<name>A0A1I1FYD0_9BACT</name>
<keyword evidence="9 12" id="KW-0472">Membrane</keyword>
<dbReference type="PROSITE" id="PS50283">
    <property type="entry name" value="NA_SOLUT_SYMP_3"/>
    <property type="match status" value="1"/>
</dbReference>
<evidence type="ECO:0000313" key="13">
    <source>
        <dbReference type="EMBL" id="SFC04599.1"/>
    </source>
</evidence>
<dbReference type="InterPro" id="IPR038377">
    <property type="entry name" value="Na/Glc_symporter_sf"/>
</dbReference>
<dbReference type="AlphaFoldDB" id="A0A1I1FYD0"/>
<dbReference type="RefSeq" id="WP_091509048.1">
    <property type="nucleotide sequence ID" value="NZ_FOLE01000002.1"/>
</dbReference>
<comment type="subcellular location">
    <subcellularLocation>
        <location evidence="1">Cell membrane</location>
        <topology evidence="1">Multi-pass membrane protein</topology>
    </subcellularLocation>
</comment>
<evidence type="ECO:0000256" key="2">
    <source>
        <dbReference type="ARBA" id="ARBA00006434"/>
    </source>
</evidence>
<keyword evidence="7" id="KW-0915">Sodium</keyword>
<proteinExistence type="inferred from homology"/>
<evidence type="ECO:0000256" key="5">
    <source>
        <dbReference type="ARBA" id="ARBA00022692"/>
    </source>
</evidence>
<feature type="transmembrane region" description="Helical" evidence="12">
    <location>
        <begin position="233"/>
        <end position="251"/>
    </location>
</feature>
<dbReference type="Proteomes" id="UP000199514">
    <property type="component" value="Unassembled WGS sequence"/>
</dbReference>
<feature type="transmembrane region" description="Helical" evidence="12">
    <location>
        <begin position="458"/>
        <end position="477"/>
    </location>
</feature>
<dbReference type="STRING" id="927664.SAMN05421780_102382"/>
<feature type="transmembrane region" description="Helical" evidence="12">
    <location>
        <begin position="370"/>
        <end position="391"/>
    </location>
</feature>
<dbReference type="EMBL" id="FOLE01000002">
    <property type="protein sequence ID" value="SFC04599.1"/>
    <property type="molecule type" value="Genomic_DNA"/>
</dbReference>
<feature type="transmembrane region" description="Helical" evidence="12">
    <location>
        <begin position="316"/>
        <end position="338"/>
    </location>
</feature>
<feature type="transmembrane region" description="Helical" evidence="12">
    <location>
        <begin position="182"/>
        <end position="200"/>
    </location>
</feature>
<dbReference type="Gene3D" id="1.20.1730.10">
    <property type="entry name" value="Sodium/glucose cotransporter"/>
    <property type="match status" value="1"/>
</dbReference>
<evidence type="ECO:0000256" key="9">
    <source>
        <dbReference type="ARBA" id="ARBA00023136"/>
    </source>
</evidence>
<keyword evidence="4" id="KW-1003">Cell membrane</keyword>
<keyword evidence="14" id="KW-1185">Reference proteome</keyword>
<feature type="transmembrane region" description="Helical" evidence="12">
    <location>
        <begin position="272"/>
        <end position="296"/>
    </location>
</feature>
<sequence length="483" mass="54274">MNPIVILSIIICYFLGLFVISIFTSKGADNASFFSANKEAKWYLVAFGMIGTSLSGVTFISVPGQVGVTQWSYLQVVFGYLLGYLVVGGVLMPLYYRLNLISIYTYLEQRFGFWSYKTGAFFFLLSRSIGSAARFYLVINVLQFAVFAPLGLPFWLTVVLAISLIWLYTFKGGMKTIIWTDTLQSLFMLLSVGISIYLIADTLGQSLPQLLNSVNESAYSKIFFFDDVNSRDFFPKQFFSGMFITIVMTGLDQDLMQKNLTCKNIGEAQKNMFWFSLTLVFVNVLFMILGAALYMYAQAKGVAIPAKTDQLFPMLALQHFSPIAGIVFILGIIAATYASTDSALTALTTSFCIDMLDFNKKTDEQQKERLRLRTHIGFSVLLLVIVLLFDVYNNENLITAIFKIAGYTYGPLLGLYAFGLFTKQAVKDKAVPVVCVLSPLICWQLNTHSEAWFSGYKFGFELLIINGLITFVGLWFLRKNENQ</sequence>
<evidence type="ECO:0000256" key="1">
    <source>
        <dbReference type="ARBA" id="ARBA00004651"/>
    </source>
</evidence>
<feature type="transmembrane region" description="Helical" evidence="12">
    <location>
        <begin position="430"/>
        <end position="446"/>
    </location>
</feature>
<keyword evidence="6 12" id="KW-1133">Transmembrane helix</keyword>
<evidence type="ECO:0000256" key="7">
    <source>
        <dbReference type="ARBA" id="ARBA00023053"/>
    </source>
</evidence>
<feature type="transmembrane region" description="Helical" evidence="12">
    <location>
        <begin position="397"/>
        <end position="418"/>
    </location>
</feature>
<protein>
    <submittedName>
        <fullName evidence="13">Na+/proline symporter</fullName>
    </submittedName>
</protein>
<reference evidence="13 14" key="1">
    <citation type="submission" date="2016-10" db="EMBL/GenBank/DDBJ databases">
        <authorList>
            <person name="de Groot N.N."/>
        </authorList>
    </citation>
    <scope>NUCLEOTIDE SEQUENCE [LARGE SCALE GENOMIC DNA]</scope>
    <source>
        <strain evidence="13 14">DSM 6793</strain>
    </source>
</reference>
<dbReference type="Pfam" id="PF00474">
    <property type="entry name" value="SSF"/>
    <property type="match status" value="1"/>
</dbReference>
<comment type="similarity">
    <text evidence="2 11">Belongs to the sodium:solute symporter (SSF) (TC 2.A.21) family.</text>
</comment>
<organism evidence="13 14">
    <name type="scientific">Flexibacter flexilis DSM 6793</name>
    <dbReference type="NCBI Taxonomy" id="927664"/>
    <lineage>
        <taxon>Bacteria</taxon>
        <taxon>Pseudomonadati</taxon>
        <taxon>Bacteroidota</taxon>
        <taxon>Cytophagia</taxon>
        <taxon>Cytophagales</taxon>
        <taxon>Flexibacteraceae</taxon>
        <taxon>Flexibacter</taxon>
    </lineage>
</organism>
<evidence type="ECO:0000313" key="14">
    <source>
        <dbReference type="Proteomes" id="UP000199514"/>
    </source>
</evidence>
<keyword evidence="5 12" id="KW-0812">Transmembrane</keyword>
<feature type="transmembrane region" description="Helical" evidence="12">
    <location>
        <begin position="119"/>
        <end position="139"/>
    </location>
</feature>
<evidence type="ECO:0000256" key="10">
    <source>
        <dbReference type="ARBA" id="ARBA00023201"/>
    </source>
</evidence>
<evidence type="ECO:0000256" key="6">
    <source>
        <dbReference type="ARBA" id="ARBA00022989"/>
    </source>
</evidence>
<dbReference type="InterPro" id="IPR001734">
    <property type="entry name" value="Na/solute_symporter"/>
</dbReference>
<dbReference type="GO" id="GO:0015293">
    <property type="term" value="F:symporter activity"/>
    <property type="evidence" value="ECO:0007669"/>
    <property type="project" value="TreeGrafter"/>
</dbReference>
<feature type="transmembrane region" description="Helical" evidence="12">
    <location>
        <begin position="6"/>
        <end position="23"/>
    </location>
</feature>
<feature type="transmembrane region" description="Helical" evidence="12">
    <location>
        <begin position="145"/>
        <end position="170"/>
    </location>
</feature>
<feature type="transmembrane region" description="Helical" evidence="12">
    <location>
        <begin position="43"/>
        <end position="62"/>
    </location>
</feature>
<evidence type="ECO:0000256" key="4">
    <source>
        <dbReference type="ARBA" id="ARBA00022475"/>
    </source>
</evidence>
<evidence type="ECO:0000256" key="11">
    <source>
        <dbReference type="RuleBase" id="RU362091"/>
    </source>
</evidence>
<keyword evidence="8" id="KW-0406">Ion transport</keyword>
<dbReference type="CDD" id="cd10326">
    <property type="entry name" value="SLC5sbd_NIS-like"/>
    <property type="match status" value="1"/>
</dbReference>
<dbReference type="GO" id="GO:0005886">
    <property type="term" value="C:plasma membrane"/>
    <property type="evidence" value="ECO:0007669"/>
    <property type="project" value="UniProtKB-SubCell"/>
</dbReference>
<dbReference type="PANTHER" id="PTHR42985:SF47">
    <property type="entry name" value="INTEGRAL MEMBRANE TRANSPORT PROTEIN"/>
    <property type="match status" value="1"/>
</dbReference>
<feature type="transmembrane region" description="Helical" evidence="12">
    <location>
        <begin position="74"/>
        <end position="98"/>
    </location>
</feature>
<evidence type="ECO:0000256" key="8">
    <source>
        <dbReference type="ARBA" id="ARBA00023065"/>
    </source>
</evidence>
<dbReference type="PANTHER" id="PTHR42985">
    <property type="entry name" value="SODIUM-COUPLED MONOCARBOXYLATE TRANSPORTER"/>
    <property type="match status" value="1"/>
</dbReference>
<dbReference type="GO" id="GO:0006814">
    <property type="term" value="P:sodium ion transport"/>
    <property type="evidence" value="ECO:0007669"/>
    <property type="project" value="UniProtKB-KW"/>
</dbReference>
<dbReference type="OrthoDB" id="891563at2"/>